<gene>
    <name evidence="1" type="ordered locus">Alfi_1886</name>
</gene>
<dbReference type="STRING" id="679935.Alfi_1886"/>
<evidence type="ECO:0000313" key="2">
    <source>
        <dbReference type="Proteomes" id="UP000006052"/>
    </source>
</evidence>
<accession>I3YMI8</accession>
<organism evidence="1 2">
    <name type="scientific">Alistipes finegoldii (strain DSM 17242 / JCM 16770 / CCUG 46020 / CIP 107999 / KCTC 15236 / AHN 2437)</name>
    <dbReference type="NCBI Taxonomy" id="679935"/>
    <lineage>
        <taxon>Bacteria</taxon>
        <taxon>Pseudomonadati</taxon>
        <taxon>Bacteroidota</taxon>
        <taxon>Bacteroidia</taxon>
        <taxon>Bacteroidales</taxon>
        <taxon>Rikenellaceae</taxon>
        <taxon>Alistipes</taxon>
    </lineage>
</organism>
<dbReference type="EMBL" id="CP003274">
    <property type="protein sequence ID" value="AFL78206.1"/>
    <property type="molecule type" value="Genomic_DNA"/>
</dbReference>
<name>I3YMI8_ALIFI</name>
<reference evidence="2" key="1">
    <citation type="journal article" date="2013" name="Stand. Genomic Sci.">
        <title>Complete genome sequence of the bile-resistant pigment-producing anaerobe Alistipes finegoldii type strain (AHN2437(T)).</title>
        <authorList>
            <person name="Mavromatis K."/>
            <person name="Stackebrandt E."/>
            <person name="Munk C."/>
            <person name="Lapidus A."/>
            <person name="Nolan M."/>
            <person name="Lucas S."/>
            <person name="Hammon N."/>
            <person name="Deshpande S."/>
            <person name="Cheng J.F."/>
            <person name="Tapia R."/>
            <person name="Goodwin L.A."/>
            <person name="Pitluck S."/>
            <person name="Liolios K."/>
            <person name="Pagani I."/>
            <person name="Ivanova N."/>
            <person name="Mikhailova N."/>
            <person name="Huntemann M."/>
            <person name="Pati A."/>
            <person name="Chen A."/>
            <person name="Palaniappan K."/>
            <person name="Land M."/>
            <person name="Hauser L."/>
            <person name="Rohde M."/>
            <person name="Gronow S."/>
            <person name="Goker M."/>
            <person name="Detter J.C."/>
            <person name="Bristow J."/>
            <person name="Eisen J.A."/>
            <person name="Markowitz V."/>
            <person name="Hugenholtz P."/>
            <person name="Kyrpides N.C."/>
            <person name="Klenk H.P."/>
            <person name="Woyke T."/>
        </authorList>
    </citation>
    <scope>NUCLEOTIDE SEQUENCE</scope>
    <source>
        <strain evidence="2">DSM 17242 / JCM 16770 / AHN 2437 / CCUG 46020 / CIP 107999</strain>
    </source>
</reference>
<dbReference type="KEGG" id="afd:Alfi_1886"/>
<proteinExistence type="predicted"/>
<sequence length="138" mass="16134">MKPTFACSVYAKTEKQWRALAELLHKLGYVWCVGVYMAYHTGIRYDRSQIVVRGQTVYSNWDEPGIIECNGDTGLFMALVTINANREKYRLFSNGTQYFVSLNRKMKLEYMARGYREVTAEEIQESRQGIKIRDLEVR</sequence>
<evidence type="ECO:0000313" key="1">
    <source>
        <dbReference type="EMBL" id="AFL78206.1"/>
    </source>
</evidence>
<dbReference type="Proteomes" id="UP000006052">
    <property type="component" value="Chromosome"/>
</dbReference>
<dbReference type="HOGENOM" id="CLU_1850935_0_0_10"/>
<dbReference type="AlphaFoldDB" id="I3YMI8"/>
<protein>
    <submittedName>
        <fullName evidence="1">Uncharacterized protein</fullName>
    </submittedName>
</protein>